<evidence type="ECO:0000256" key="1">
    <source>
        <dbReference type="SAM" id="MobiDB-lite"/>
    </source>
</evidence>
<evidence type="ECO:0000313" key="3">
    <source>
        <dbReference type="EMBL" id="KAK3858945.1"/>
    </source>
</evidence>
<feature type="compositionally biased region" description="Polar residues" evidence="1">
    <location>
        <begin position="220"/>
        <end position="231"/>
    </location>
</feature>
<evidence type="ECO:0000256" key="2">
    <source>
        <dbReference type="SAM" id="Phobius"/>
    </source>
</evidence>
<dbReference type="Proteomes" id="UP001286313">
    <property type="component" value="Unassembled WGS sequence"/>
</dbReference>
<comment type="caution">
    <text evidence="3">The sequence shown here is derived from an EMBL/GenBank/DDBJ whole genome shotgun (WGS) entry which is preliminary data.</text>
</comment>
<feature type="compositionally biased region" description="Polar residues" evidence="1">
    <location>
        <begin position="143"/>
        <end position="156"/>
    </location>
</feature>
<feature type="compositionally biased region" description="Polar residues" evidence="1">
    <location>
        <begin position="269"/>
        <end position="278"/>
    </location>
</feature>
<feature type="region of interest" description="Disordered" evidence="1">
    <location>
        <begin position="143"/>
        <end position="181"/>
    </location>
</feature>
<evidence type="ECO:0000313" key="4">
    <source>
        <dbReference type="Proteomes" id="UP001286313"/>
    </source>
</evidence>
<feature type="transmembrane region" description="Helical" evidence="2">
    <location>
        <begin position="305"/>
        <end position="329"/>
    </location>
</feature>
<keyword evidence="2" id="KW-0472">Membrane</keyword>
<reference evidence="3" key="1">
    <citation type="submission" date="2023-10" db="EMBL/GenBank/DDBJ databases">
        <title>Genome assemblies of two species of porcelain crab, Petrolisthes cinctipes and Petrolisthes manimaculis (Anomura: Porcellanidae).</title>
        <authorList>
            <person name="Angst P."/>
        </authorList>
    </citation>
    <scope>NUCLEOTIDE SEQUENCE</scope>
    <source>
        <strain evidence="3">PB745_01</strain>
        <tissue evidence="3">Gill</tissue>
    </source>
</reference>
<keyword evidence="2" id="KW-0812">Transmembrane</keyword>
<proteinExistence type="predicted"/>
<dbReference type="EMBL" id="JAWQEG010005162">
    <property type="protein sequence ID" value="KAK3858945.1"/>
    <property type="molecule type" value="Genomic_DNA"/>
</dbReference>
<feature type="compositionally biased region" description="Low complexity" evidence="1">
    <location>
        <begin position="241"/>
        <end position="250"/>
    </location>
</feature>
<organism evidence="3 4">
    <name type="scientific">Petrolisthes cinctipes</name>
    <name type="common">Flat porcelain crab</name>
    <dbReference type="NCBI Taxonomy" id="88211"/>
    <lineage>
        <taxon>Eukaryota</taxon>
        <taxon>Metazoa</taxon>
        <taxon>Ecdysozoa</taxon>
        <taxon>Arthropoda</taxon>
        <taxon>Crustacea</taxon>
        <taxon>Multicrustacea</taxon>
        <taxon>Malacostraca</taxon>
        <taxon>Eumalacostraca</taxon>
        <taxon>Eucarida</taxon>
        <taxon>Decapoda</taxon>
        <taxon>Pleocyemata</taxon>
        <taxon>Anomura</taxon>
        <taxon>Galatheoidea</taxon>
        <taxon>Porcellanidae</taxon>
        <taxon>Petrolisthes</taxon>
    </lineage>
</organism>
<sequence length="330" mass="36538">MNASAFVLNTPCRCGMTEAQRETNGGMGWHEWGVFWWDGECSGGTGRVFVQKGVREMEHCPLYCIIVLERAVDRDGGTGAKRNPETNQRASTAIPPNPTPTLPASGSPTTLHLAMSAPTIIPHTITIKPIHTITYYYTTSHQHQLPSHTPSQSNPFTPSPTTIPPHTSINYHPTHHHNQTHSHHHLLLYHLTPASTTIPHTITIKPIHTITYYYTTSHQHQLPSHTPSQSNPFTPSPTTIPPHTSTIHLPPHFPPGHSHHHQREKLQTKQHPASTTSHSPHDARLGNLELATLLPLSHSPTLTHFTITLIIITIIIIYIINVTVLSSVAV</sequence>
<protein>
    <submittedName>
        <fullName evidence="3">Uncharacterized protein</fullName>
    </submittedName>
</protein>
<name>A0AAE1EPM9_PETCI</name>
<feature type="region of interest" description="Disordered" evidence="1">
    <location>
        <begin position="75"/>
        <end position="107"/>
    </location>
</feature>
<feature type="region of interest" description="Disordered" evidence="1">
    <location>
        <begin position="220"/>
        <end position="282"/>
    </location>
</feature>
<dbReference type="AlphaFoldDB" id="A0AAE1EPM9"/>
<accession>A0AAE1EPM9</accession>
<keyword evidence="2" id="KW-1133">Transmembrane helix</keyword>
<gene>
    <name evidence="3" type="ORF">Pcinc_034897</name>
</gene>
<keyword evidence="4" id="KW-1185">Reference proteome</keyword>